<feature type="region of interest" description="Disordered" evidence="2">
    <location>
        <begin position="119"/>
        <end position="160"/>
    </location>
</feature>
<feature type="domain" description="Yeast cell wall synthesis Kre9/Knh1-like N-terminal" evidence="5">
    <location>
        <begin position="24"/>
        <end position="115"/>
    </location>
</feature>
<evidence type="ECO:0000256" key="1">
    <source>
        <dbReference type="ARBA" id="ARBA00022729"/>
    </source>
</evidence>
<dbReference type="EMBL" id="KL198004">
    <property type="protein sequence ID" value="KDQ33017.1"/>
    <property type="molecule type" value="Genomic_DNA"/>
</dbReference>
<dbReference type="PANTHER" id="PTHR35185:SF1">
    <property type="entry name" value="UPF0619 GPI-ANCHORED MEMBRANE PROTEIN C1322.10"/>
    <property type="match status" value="1"/>
</dbReference>
<dbReference type="Pfam" id="PF10342">
    <property type="entry name" value="Kre9_KNH"/>
    <property type="match status" value="1"/>
</dbReference>
<dbReference type="VEuPathDB" id="FungiDB:PLEOSDRAFT_1091284"/>
<protein>
    <recommendedName>
        <fullName evidence="5">Yeast cell wall synthesis Kre9/Knh1-like N-terminal domain-containing protein</fullName>
    </recommendedName>
</protein>
<evidence type="ECO:0000313" key="6">
    <source>
        <dbReference type="EMBL" id="KDQ33017.1"/>
    </source>
</evidence>
<dbReference type="InterPro" id="IPR052479">
    <property type="entry name" value="GPI-anchor_Adhesion_Reg"/>
</dbReference>
<dbReference type="PANTHER" id="PTHR35185">
    <property type="entry name" value="SERINE/THREONINE-RICH PROTEIN ADG2-RELATED"/>
    <property type="match status" value="1"/>
</dbReference>
<dbReference type="Proteomes" id="UP000027073">
    <property type="component" value="Unassembled WGS sequence"/>
</dbReference>
<evidence type="ECO:0000313" key="7">
    <source>
        <dbReference type="Proteomes" id="UP000027073"/>
    </source>
</evidence>
<feature type="transmembrane region" description="Helical" evidence="3">
    <location>
        <begin position="167"/>
        <end position="189"/>
    </location>
</feature>
<organism evidence="6 7">
    <name type="scientific">Pleurotus ostreatus (strain PC15)</name>
    <name type="common">Oyster mushroom</name>
    <dbReference type="NCBI Taxonomy" id="1137138"/>
    <lineage>
        <taxon>Eukaryota</taxon>
        <taxon>Fungi</taxon>
        <taxon>Dikarya</taxon>
        <taxon>Basidiomycota</taxon>
        <taxon>Agaricomycotina</taxon>
        <taxon>Agaricomycetes</taxon>
        <taxon>Agaricomycetidae</taxon>
        <taxon>Agaricales</taxon>
        <taxon>Pleurotineae</taxon>
        <taxon>Pleurotaceae</taxon>
        <taxon>Pleurotus</taxon>
    </lineage>
</organism>
<keyword evidence="3" id="KW-1133">Transmembrane helix</keyword>
<feature type="signal peptide" evidence="4">
    <location>
        <begin position="1"/>
        <end position="19"/>
    </location>
</feature>
<keyword evidence="3" id="KW-0472">Membrane</keyword>
<evidence type="ECO:0000256" key="4">
    <source>
        <dbReference type="SAM" id="SignalP"/>
    </source>
</evidence>
<feature type="compositionally biased region" description="Low complexity" evidence="2">
    <location>
        <begin position="120"/>
        <end position="160"/>
    </location>
</feature>
<proteinExistence type="predicted"/>
<feature type="chain" id="PRO_5001642975" description="Yeast cell wall synthesis Kre9/Knh1-like N-terminal domain-containing protein" evidence="4">
    <location>
        <begin position="20"/>
        <end position="190"/>
    </location>
</feature>
<keyword evidence="1 4" id="KW-0732">Signal</keyword>
<keyword evidence="3" id="KW-0812">Transmembrane</keyword>
<dbReference type="InParanoid" id="A0A067P9C2"/>
<reference evidence="7" key="1">
    <citation type="journal article" date="2014" name="Proc. Natl. Acad. Sci. U.S.A.">
        <title>Extensive sampling of basidiomycete genomes demonstrates inadequacy of the white-rot/brown-rot paradigm for wood decay fungi.</title>
        <authorList>
            <person name="Riley R."/>
            <person name="Salamov A.A."/>
            <person name="Brown D.W."/>
            <person name="Nagy L.G."/>
            <person name="Floudas D."/>
            <person name="Held B.W."/>
            <person name="Levasseur A."/>
            <person name="Lombard V."/>
            <person name="Morin E."/>
            <person name="Otillar R."/>
            <person name="Lindquist E.A."/>
            <person name="Sun H."/>
            <person name="LaButti K.M."/>
            <person name="Schmutz J."/>
            <person name="Jabbour D."/>
            <person name="Luo H."/>
            <person name="Baker S.E."/>
            <person name="Pisabarro A.G."/>
            <person name="Walton J.D."/>
            <person name="Blanchette R.A."/>
            <person name="Henrissat B."/>
            <person name="Martin F."/>
            <person name="Cullen D."/>
            <person name="Hibbett D.S."/>
            <person name="Grigoriev I.V."/>
        </authorList>
    </citation>
    <scope>NUCLEOTIDE SEQUENCE [LARGE SCALE GENOMIC DNA]</scope>
    <source>
        <strain evidence="7">PC15</strain>
    </source>
</reference>
<dbReference type="HOGENOM" id="CLU_099094_0_0_1"/>
<dbReference type="STRING" id="1137138.A0A067P9C2"/>
<evidence type="ECO:0000256" key="3">
    <source>
        <dbReference type="SAM" id="Phobius"/>
    </source>
</evidence>
<evidence type="ECO:0000256" key="2">
    <source>
        <dbReference type="SAM" id="MobiDB-lite"/>
    </source>
</evidence>
<gene>
    <name evidence="6" type="ORF">PLEOSDRAFT_1091284</name>
</gene>
<sequence>MFFAKSLVALLAAGSSALAITITSPSQSAYWVQNTSNVIAWTFNSGDTNPIDITVTNSNNSFLNGIFSIARGVDLTNGSFTVTNVTLVAASGYVVNFVNGTNQSQIFASSGEFDVRTSGTTPASVSIPAPSPTATTPTSGSASGTAASASATGPPAPSPEANAAAPLIANGIVPIALSAAMALFGGIVAM</sequence>
<evidence type="ECO:0000259" key="5">
    <source>
        <dbReference type="Pfam" id="PF10342"/>
    </source>
</evidence>
<name>A0A067P9C2_PLEO1</name>
<dbReference type="OrthoDB" id="5420143at2759"/>
<dbReference type="InterPro" id="IPR018466">
    <property type="entry name" value="Kre9/Knh1-like_N"/>
</dbReference>
<accession>A0A067P9C2</accession>
<dbReference type="AlphaFoldDB" id="A0A067P9C2"/>